<keyword evidence="1" id="KW-0813">Transport</keyword>
<keyword evidence="5" id="KW-1185">Reference proteome</keyword>
<proteinExistence type="predicted"/>
<dbReference type="InterPro" id="IPR036866">
    <property type="entry name" value="RibonucZ/Hydroxyglut_hydro"/>
</dbReference>
<dbReference type="InterPro" id="IPR001279">
    <property type="entry name" value="Metallo-B-lactamas"/>
</dbReference>
<keyword evidence="2" id="KW-0249">Electron transport</keyword>
<gene>
    <name evidence="4" type="ORF">ACFSUT_16615</name>
</gene>
<evidence type="ECO:0000313" key="5">
    <source>
        <dbReference type="Proteomes" id="UP001597542"/>
    </source>
</evidence>
<organism evidence="4 5">
    <name type="scientific">Amycolatopsis albidoflavus</name>
    <dbReference type="NCBI Taxonomy" id="102226"/>
    <lineage>
        <taxon>Bacteria</taxon>
        <taxon>Bacillati</taxon>
        <taxon>Actinomycetota</taxon>
        <taxon>Actinomycetes</taxon>
        <taxon>Pseudonocardiales</taxon>
        <taxon>Pseudonocardiaceae</taxon>
        <taxon>Amycolatopsis</taxon>
    </lineage>
</organism>
<evidence type="ECO:0000256" key="2">
    <source>
        <dbReference type="ARBA" id="ARBA00022982"/>
    </source>
</evidence>
<name>A0ABW5HY28_9PSEU</name>
<dbReference type="InterPro" id="IPR051285">
    <property type="entry name" value="NADH_oxidoreductase_modular"/>
</dbReference>
<evidence type="ECO:0000256" key="1">
    <source>
        <dbReference type="ARBA" id="ARBA00022448"/>
    </source>
</evidence>
<reference evidence="5" key="1">
    <citation type="journal article" date="2019" name="Int. J. Syst. Evol. Microbiol.">
        <title>The Global Catalogue of Microorganisms (GCM) 10K type strain sequencing project: providing services to taxonomists for standard genome sequencing and annotation.</title>
        <authorList>
            <consortium name="The Broad Institute Genomics Platform"/>
            <consortium name="The Broad Institute Genome Sequencing Center for Infectious Disease"/>
            <person name="Wu L."/>
            <person name="Ma J."/>
        </authorList>
    </citation>
    <scope>NUCLEOTIDE SEQUENCE [LARGE SCALE GENOMIC DNA]</scope>
    <source>
        <strain evidence="5">CGMCC 4.7638</strain>
    </source>
</reference>
<dbReference type="Pfam" id="PF00753">
    <property type="entry name" value="Lactamase_B"/>
    <property type="match status" value="1"/>
</dbReference>
<feature type="domain" description="Metallo-beta-lactamase" evidence="3">
    <location>
        <begin position="51"/>
        <end position="259"/>
    </location>
</feature>
<dbReference type="PANTHER" id="PTHR32145:SF11">
    <property type="entry name" value="DIFLAVIN FLAVOPROTEIN A 2-RELATED"/>
    <property type="match status" value="1"/>
</dbReference>
<dbReference type="Proteomes" id="UP001597542">
    <property type="component" value="Unassembled WGS sequence"/>
</dbReference>
<evidence type="ECO:0000259" key="3">
    <source>
        <dbReference type="SMART" id="SM00849"/>
    </source>
</evidence>
<dbReference type="RefSeq" id="WP_344272482.1">
    <property type="nucleotide sequence ID" value="NZ_BAAAHV010000011.1"/>
</dbReference>
<dbReference type="SMART" id="SM00849">
    <property type="entry name" value="Lactamase_B"/>
    <property type="match status" value="1"/>
</dbReference>
<accession>A0ABW5HY28</accession>
<comment type="caution">
    <text evidence="4">The sequence shown here is derived from an EMBL/GenBank/DDBJ whole genome shotgun (WGS) entry which is preliminary data.</text>
</comment>
<protein>
    <submittedName>
        <fullName evidence="4">MBL fold metallo-hydrolase</fullName>
    </submittedName>
</protein>
<evidence type="ECO:0000313" key="4">
    <source>
        <dbReference type="EMBL" id="MFD2481911.1"/>
    </source>
</evidence>
<dbReference type="EMBL" id="JBHUKQ010000010">
    <property type="protein sequence ID" value="MFD2481911.1"/>
    <property type="molecule type" value="Genomic_DNA"/>
</dbReference>
<dbReference type="SUPFAM" id="SSF56281">
    <property type="entry name" value="Metallo-hydrolase/oxidoreductase"/>
    <property type="match status" value="1"/>
</dbReference>
<sequence>MNKPASKIEDLDLDAMAHELSSDLPRLVADGVTWIGACLPFEVDGRLIHGHNSAYLVQGAEGSVLVDTGAPSSWWAIEEVVERVLGGRDLTYLFVTHPELPHTGNLPRFVEKYPDIQVIGDVRDYHLFYPEVVPNLRATRPGDRFDLGGGHEFLVVEAMIRDLPNTQWGYAPRAKSLFTADGFCYMHRPELDDEDPAHLPGECGLTTGELRQPIAVENAAFFTGSALYFSRFVDDADERYAGVADLARELGAELVCPTHGNVITDLLDVLPIVRAGHKQAYRA</sequence>
<dbReference type="Gene3D" id="3.60.15.10">
    <property type="entry name" value="Ribonuclease Z/Hydroxyacylglutathione hydrolase-like"/>
    <property type="match status" value="1"/>
</dbReference>
<dbReference type="PANTHER" id="PTHR32145">
    <property type="entry name" value="DIFLAVIN FLAVOPROTEIN A 2-RELATED"/>
    <property type="match status" value="1"/>
</dbReference>